<dbReference type="InterPro" id="IPR056470">
    <property type="entry name" value="BesD/HalB-like"/>
</dbReference>
<dbReference type="Proteomes" id="UP001550853">
    <property type="component" value="Unassembled WGS sequence"/>
</dbReference>
<dbReference type="NCBIfam" id="NF042920">
    <property type="entry name" value="Lys_halognase_BesD"/>
    <property type="match status" value="1"/>
</dbReference>
<dbReference type="Pfam" id="PF23169">
    <property type="entry name" value="HalD"/>
    <property type="match status" value="1"/>
</dbReference>
<dbReference type="EMBL" id="JBEZVI010000013">
    <property type="protein sequence ID" value="MEU3711874.1"/>
    <property type="molecule type" value="Genomic_DNA"/>
</dbReference>
<proteinExistence type="predicted"/>
<reference evidence="1 2" key="1">
    <citation type="submission" date="2024-06" db="EMBL/GenBank/DDBJ databases">
        <title>The Natural Products Discovery Center: Release of the First 8490 Sequenced Strains for Exploring Actinobacteria Biosynthetic Diversity.</title>
        <authorList>
            <person name="Kalkreuter E."/>
            <person name="Kautsar S.A."/>
            <person name="Yang D."/>
            <person name="Bader C.D."/>
            <person name="Teijaro C.N."/>
            <person name="Fluegel L."/>
            <person name="Davis C.M."/>
            <person name="Simpson J.R."/>
            <person name="Lauterbach L."/>
            <person name="Steele A.D."/>
            <person name="Gui C."/>
            <person name="Meng S."/>
            <person name="Li G."/>
            <person name="Viehrig K."/>
            <person name="Ye F."/>
            <person name="Su P."/>
            <person name="Kiefer A.F."/>
            <person name="Nichols A."/>
            <person name="Cepeda A.J."/>
            <person name="Yan W."/>
            <person name="Fan B."/>
            <person name="Jiang Y."/>
            <person name="Adhikari A."/>
            <person name="Zheng C.-J."/>
            <person name="Schuster L."/>
            <person name="Cowan T.M."/>
            <person name="Smanski M.J."/>
            <person name="Chevrette M.G."/>
            <person name="De Carvalho L.P.S."/>
            <person name="Shen B."/>
        </authorList>
    </citation>
    <scope>NUCLEOTIDE SEQUENCE [LARGE SCALE GENOMIC DNA]</scope>
    <source>
        <strain evidence="1 2">NPDC033039</strain>
    </source>
</reference>
<dbReference type="InterPro" id="IPR053701">
    <property type="entry name" value="BesD"/>
</dbReference>
<keyword evidence="2" id="KW-1185">Reference proteome</keyword>
<name>A0ABV2Z227_9ACTN</name>
<gene>
    <name evidence="1" type="primary">besD</name>
    <name evidence="1" type="ORF">AB0E61_17460</name>
</gene>
<keyword evidence="1" id="KW-0560">Oxidoreductase</keyword>
<sequence length="252" mass="28505">MSGNGPATENICAPLEDNEIRRLSHHYHRYGIVTVTDLITSPTRQAVRAEAERLLGKHAERRDLRLKTTGHTRRSMSVVPSEMIAANSELVTSIYADPELLGPLEAISGEKLHPCPKADEEFLITRQEQRGDTHGWHWGDFSFALIWVLQAPPIDVGGLLQCVPHTTWDKESPRINNFLAENPINTYHFSSGDVYFLRTDTTLHRTIPLREDATRIILNMTWAGGRDLKQEFDADDRWWDDANVSAASALKK</sequence>
<dbReference type="EC" id="1.14.20.-" evidence="1"/>
<accession>A0ABV2Z227</accession>
<evidence type="ECO:0000313" key="1">
    <source>
        <dbReference type="EMBL" id="MEU3711874.1"/>
    </source>
</evidence>
<dbReference type="SUPFAM" id="SSF51197">
    <property type="entry name" value="Clavaminate synthase-like"/>
    <property type="match status" value="1"/>
</dbReference>
<evidence type="ECO:0000313" key="2">
    <source>
        <dbReference type="Proteomes" id="UP001550853"/>
    </source>
</evidence>
<dbReference type="Gene3D" id="2.60.120.620">
    <property type="entry name" value="q2cbj1_9rhob like domain"/>
    <property type="match status" value="1"/>
</dbReference>
<comment type="caution">
    <text evidence="1">The sequence shown here is derived from an EMBL/GenBank/DDBJ whole genome shotgun (WGS) entry which is preliminary data.</text>
</comment>
<protein>
    <submittedName>
        <fullName evidence="1">L-lysine 4-chlorinase BesD</fullName>
        <ecNumber evidence="1">1.14.20.-</ecNumber>
    </submittedName>
</protein>
<dbReference type="RefSeq" id="WP_051739772.1">
    <property type="nucleotide sequence ID" value="NZ_JBEZVI010000013.1"/>
</dbReference>
<dbReference type="GO" id="GO:0016491">
    <property type="term" value="F:oxidoreductase activity"/>
    <property type="evidence" value="ECO:0007669"/>
    <property type="project" value="UniProtKB-KW"/>
</dbReference>
<organism evidence="1 2">
    <name type="scientific">Streptomyces catenulae</name>
    <dbReference type="NCBI Taxonomy" id="66875"/>
    <lineage>
        <taxon>Bacteria</taxon>
        <taxon>Bacillati</taxon>
        <taxon>Actinomycetota</taxon>
        <taxon>Actinomycetes</taxon>
        <taxon>Kitasatosporales</taxon>
        <taxon>Streptomycetaceae</taxon>
        <taxon>Streptomyces</taxon>
    </lineage>
</organism>